<evidence type="ECO:0000313" key="5">
    <source>
        <dbReference type="EMBL" id="OIT19739.1"/>
    </source>
</evidence>
<dbReference type="PROSITE" id="PS51525">
    <property type="entry name" value="NET"/>
    <property type="match status" value="1"/>
</dbReference>
<dbReference type="Gene3D" id="1.20.1270.220">
    <property type="match status" value="1"/>
</dbReference>
<evidence type="ECO:0000313" key="6">
    <source>
        <dbReference type="Proteomes" id="UP000187609"/>
    </source>
</evidence>
<feature type="region of interest" description="Disordered" evidence="3">
    <location>
        <begin position="85"/>
        <end position="181"/>
    </location>
</feature>
<evidence type="ECO:0000256" key="2">
    <source>
        <dbReference type="ARBA" id="ARBA00023163"/>
    </source>
</evidence>
<dbReference type="Gramene" id="OIT19739">
    <property type="protein sequence ID" value="OIT19739"/>
    <property type="gene ID" value="A4A49_40143"/>
</dbReference>
<protein>
    <submittedName>
        <fullName evidence="5">Transcription factor gte7</fullName>
    </submittedName>
</protein>
<feature type="domain" description="NET" evidence="4">
    <location>
        <begin position="1"/>
        <end position="72"/>
    </location>
</feature>
<comment type="caution">
    <text evidence="5">The sequence shown here is derived from an EMBL/GenBank/DDBJ whole genome shotgun (WGS) entry which is preliminary data.</text>
</comment>
<evidence type="ECO:0000259" key="4">
    <source>
        <dbReference type="PROSITE" id="PS51525"/>
    </source>
</evidence>
<dbReference type="Pfam" id="PF17035">
    <property type="entry name" value="BET"/>
    <property type="match status" value="1"/>
</dbReference>
<dbReference type="PANTHER" id="PTHR45926">
    <property type="entry name" value="OSJNBA0053K19.4 PROTEIN"/>
    <property type="match status" value="1"/>
</dbReference>
<organism evidence="5 6">
    <name type="scientific">Nicotiana attenuata</name>
    <name type="common">Coyote tobacco</name>
    <dbReference type="NCBI Taxonomy" id="49451"/>
    <lineage>
        <taxon>Eukaryota</taxon>
        <taxon>Viridiplantae</taxon>
        <taxon>Streptophyta</taxon>
        <taxon>Embryophyta</taxon>
        <taxon>Tracheophyta</taxon>
        <taxon>Spermatophyta</taxon>
        <taxon>Magnoliopsida</taxon>
        <taxon>eudicotyledons</taxon>
        <taxon>Gunneridae</taxon>
        <taxon>Pentapetalae</taxon>
        <taxon>asterids</taxon>
        <taxon>lamiids</taxon>
        <taxon>Solanales</taxon>
        <taxon>Solanaceae</taxon>
        <taxon>Nicotianoideae</taxon>
        <taxon>Nicotianeae</taxon>
        <taxon>Nicotiana</taxon>
    </lineage>
</organism>
<reference evidence="5" key="1">
    <citation type="submission" date="2016-11" db="EMBL/GenBank/DDBJ databases">
        <title>The genome of Nicotiana attenuata.</title>
        <authorList>
            <person name="Xu S."/>
            <person name="Brockmoeller T."/>
            <person name="Gaquerel E."/>
            <person name="Navarro A."/>
            <person name="Kuhl H."/>
            <person name="Gase K."/>
            <person name="Ling Z."/>
            <person name="Zhou W."/>
            <person name="Kreitzer C."/>
            <person name="Stanke M."/>
            <person name="Tang H."/>
            <person name="Lyons E."/>
            <person name="Pandey P."/>
            <person name="Pandey S.P."/>
            <person name="Timmermann B."/>
            <person name="Baldwin I.T."/>
        </authorList>
    </citation>
    <scope>NUCLEOTIDE SEQUENCE [LARGE SCALE GENOMIC DNA]</scope>
    <source>
        <strain evidence="5">UT</strain>
    </source>
</reference>
<keyword evidence="6" id="KW-1185">Reference proteome</keyword>
<sequence>MTFEEKAKLGVNLQNLPPEKMGHVVQIVKRRNPNVAQEDDEIELDFEVLDNETLWELDRFVSYHKKALSAMERQGITEDVAVTQLKKSPEKAPTPEHAMLKNKKGDIGEEDVDIGEEIPVENFPPVQIEKDALCASSGSSSSSSSSSGSDSSSSDSDSGSSSGSESDEDSVQSPYVEAKEI</sequence>
<dbReference type="AlphaFoldDB" id="A0A1J6KA94"/>
<keyword evidence="2" id="KW-0804">Transcription</keyword>
<proteinExistence type="predicted"/>
<dbReference type="GeneID" id="109221083"/>
<dbReference type="OrthoDB" id="21449at2759"/>
<feature type="compositionally biased region" description="Low complexity" evidence="3">
    <location>
        <begin position="136"/>
        <end position="164"/>
    </location>
</feature>
<evidence type="ECO:0000256" key="3">
    <source>
        <dbReference type="SAM" id="MobiDB-lite"/>
    </source>
</evidence>
<dbReference type="Proteomes" id="UP000187609">
    <property type="component" value="Unassembled WGS sequence"/>
</dbReference>
<feature type="compositionally biased region" description="Acidic residues" evidence="3">
    <location>
        <begin position="108"/>
        <end position="119"/>
    </location>
</feature>
<evidence type="ECO:0000256" key="1">
    <source>
        <dbReference type="ARBA" id="ARBA00023015"/>
    </source>
</evidence>
<dbReference type="InterPro" id="IPR027353">
    <property type="entry name" value="NET_dom"/>
</dbReference>
<keyword evidence="1" id="KW-0805">Transcription regulation</keyword>
<dbReference type="SMR" id="A0A1J6KA94"/>
<gene>
    <name evidence="5" type="primary">GTE7_1</name>
    <name evidence="5" type="ORF">A4A49_40143</name>
</gene>
<dbReference type="KEGG" id="nau:109221083"/>
<dbReference type="STRING" id="49451.A0A1J6KA94"/>
<dbReference type="InterPro" id="IPR038336">
    <property type="entry name" value="NET_sf"/>
</dbReference>
<accession>A0A1J6KA94</accession>
<dbReference type="EMBL" id="MJEQ01006328">
    <property type="protein sequence ID" value="OIT19739.1"/>
    <property type="molecule type" value="Genomic_DNA"/>
</dbReference>
<name>A0A1J6KA94_NICAT</name>